<feature type="transmembrane region" description="Helical" evidence="5">
    <location>
        <begin position="294"/>
        <end position="312"/>
    </location>
</feature>
<evidence type="ECO:0000256" key="4">
    <source>
        <dbReference type="ARBA" id="ARBA00023136"/>
    </source>
</evidence>
<dbReference type="PANTHER" id="PTHR22550">
    <property type="entry name" value="SPORE GERMINATION PROTEIN"/>
    <property type="match status" value="1"/>
</dbReference>
<evidence type="ECO:0000313" key="7">
    <source>
        <dbReference type="EMBL" id="QUI22352.1"/>
    </source>
</evidence>
<keyword evidence="4 5" id="KW-0472">Membrane</keyword>
<keyword evidence="1" id="KW-1003">Cell membrane</keyword>
<dbReference type="PROSITE" id="PS50234">
    <property type="entry name" value="VWFA"/>
    <property type="match status" value="1"/>
</dbReference>
<sequence>MRIAYWYVLLLIPIVIYFFLRKKKQSSLKFSDVNLLKRQGSKKSYRYKIGRYLILLGSILFIIALSRPRIPKHMNPFMEKGIDIAMLLDVSGSMESVDFEPNRLEVAKSTMNDFIKERRQDRVALVVFAGNAYTRIPLTLDHTMVMSSVKDVDVSSVKEQGTAIGMAISVGMNRLKKSDSASKIMILVTDGDNNAGAIDPLTASQLSKDLGIKIYTIGVGTDKTIIPVDYFGVTQYQQIEGGLNEELLKDLAEATGGAYYRAKDSKALEDIFMTINQLEKTNFEHDHFREYHELAYMLIKIGLIVLALGLFLDRYYYIQIP</sequence>
<name>A0A8J8MIB3_9FIRM</name>
<dbReference type="AlphaFoldDB" id="A0A8J8MIB3"/>
<proteinExistence type="predicted"/>
<feature type="transmembrane region" description="Helical" evidence="5">
    <location>
        <begin position="6"/>
        <end position="21"/>
    </location>
</feature>
<dbReference type="PANTHER" id="PTHR22550:SF5">
    <property type="entry name" value="LEUCINE ZIPPER PROTEIN 4"/>
    <property type="match status" value="1"/>
</dbReference>
<keyword evidence="8" id="KW-1185">Reference proteome</keyword>
<dbReference type="SMART" id="SM00327">
    <property type="entry name" value="VWA"/>
    <property type="match status" value="1"/>
</dbReference>
<evidence type="ECO:0000256" key="1">
    <source>
        <dbReference type="ARBA" id="ARBA00022475"/>
    </source>
</evidence>
<organism evidence="7 8">
    <name type="scientific">Vallitalea pronyensis</name>
    <dbReference type="NCBI Taxonomy" id="1348613"/>
    <lineage>
        <taxon>Bacteria</taxon>
        <taxon>Bacillati</taxon>
        <taxon>Bacillota</taxon>
        <taxon>Clostridia</taxon>
        <taxon>Lachnospirales</taxon>
        <taxon>Vallitaleaceae</taxon>
        <taxon>Vallitalea</taxon>
    </lineage>
</organism>
<evidence type="ECO:0000259" key="6">
    <source>
        <dbReference type="PROSITE" id="PS50234"/>
    </source>
</evidence>
<dbReference type="InterPro" id="IPR036465">
    <property type="entry name" value="vWFA_dom_sf"/>
</dbReference>
<dbReference type="InterPro" id="IPR050768">
    <property type="entry name" value="UPF0353/GerABKA_families"/>
</dbReference>
<feature type="domain" description="VWFA" evidence="6">
    <location>
        <begin position="83"/>
        <end position="275"/>
    </location>
</feature>
<evidence type="ECO:0000256" key="3">
    <source>
        <dbReference type="ARBA" id="ARBA00022989"/>
    </source>
</evidence>
<dbReference type="Proteomes" id="UP000683246">
    <property type="component" value="Chromosome"/>
</dbReference>
<dbReference type="Gene3D" id="3.40.50.410">
    <property type="entry name" value="von Willebrand factor, type A domain"/>
    <property type="match status" value="1"/>
</dbReference>
<dbReference type="Pfam" id="PF00092">
    <property type="entry name" value="VWA"/>
    <property type="match status" value="1"/>
</dbReference>
<keyword evidence="2 5" id="KW-0812">Transmembrane</keyword>
<protein>
    <submittedName>
        <fullName evidence="7">VWA domain-containing protein</fullName>
    </submittedName>
</protein>
<dbReference type="RefSeq" id="WP_212697836.1">
    <property type="nucleotide sequence ID" value="NZ_CP058649.1"/>
</dbReference>
<gene>
    <name evidence="7" type="ORF">HZI73_08580</name>
</gene>
<dbReference type="PRINTS" id="PR00453">
    <property type="entry name" value="VWFADOMAIN"/>
</dbReference>
<reference evidence="7" key="1">
    <citation type="submission" date="2020-07" db="EMBL/GenBank/DDBJ databases">
        <title>Vallitalea pronyensis genome.</title>
        <authorList>
            <person name="Postec A."/>
        </authorList>
    </citation>
    <scope>NUCLEOTIDE SEQUENCE</scope>
    <source>
        <strain evidence="7">FatNI3</strain>
    </source>
</reference>
<dbReference type="InterPro" id="IPR002035">
    <property type="entry name" value="VWF_A"/>
</dbReference>
<evidence type="ECO:0000313" key="8">
    <source>
        <dbReference type="Proteomes" id="UP000683246"/>
    </source>
</evidence>
<dbReference type="EMBL" id="CP058649">
    <property type="protein sequence ID" value="QUI22352.1"/>
    <property type="molecule type" value="Genomic_DNA"/>
</dbReference>
<accession>A0A8J8MIB3</accession>
<feature type="transmembrane region" description="Helical" evidence="5">
    <location>
        <begin position="49"/>
        <end position="66"/>
    </location>
</feature>
<dbReference type="KEGG" id="vpy:HZI73_08580"/>
<keyword evidence="3 5" id="KW-1133">Transmembrane helix</keyword>
<evidence type="ECO:0000256" key="2">
    <source>
        <dbReference type="ARBA" id="ARBA00022692"/>
    </source>
</evidence>
<evidence type="ECO:0000256" key="5">
    <source>
        <dbReference type="SAM" id="Phobius"/>
    </source>
</evidence>
<dbReference type="SUPFAM" id="SSF53300">
    <property type="entry name" value="vWA-like"/>
    <property type="match status" value="1"/>
</dbReference>